<dbReference type="AlphaFoldDB" id="A0A7J6KCV4"/>
<evidence type="ECO:0000256" key="1">
    <source>
        <dbReference type="SAM" id="Phobius"/>
    </source>
</evidence>
<evidence type="ECO:0008006" key="4">
    <source>
        <dbReference type="Google" id="ProtNLM"/>
    </source>
</evidence>
<keyword evidence="1" id="KW-0472">Membrane</keyword>
<feature type="transmembrane region" description="Helical" evidence="1">
    <location>
        <begin position="84"/>
        <end position="105"/>
    </location>
</feature>
<dbReference type="Proteomes" id="UP000557509">
    <property type="component" value="Unassembled WGS sequence"/>
</dbReference>
<evidence type="ECO:0000313" key="2">
    <source>
        <dbReference type="EMBL" id="KAF4644622.1"/>
    </source>
</evidence>
<name>A0A7J6KCV4_TOXGO</name>
<dbReference type="EMBL" id="JAAUHK010000190">
    <property type="protein sequence ID" value="KAF4644622.1"/>
    <property type="molecule type" value="Genomic_DNA"/>
</dbReference>
<keyword evidence="1" id="KW-1133">Transmembrane helix</keyword>
<reference evidence="2 3" key="1">
    <citation type="submission" date="2020-03" db="EMBL/GenBank/DDBJ databases">
        <title>Genome sequence of Toxoplasma gondii RH-88 strain.</title>
        <authorList>
            <person name="Lorenzi H.A."/>
            <person name="Venepally P."/>
            <person name="Rozenberg A."/>
            <person name="Sibley D."/>
        </authorList>
    </citation>
    <scope>NUCLEOTIDE SEQUENCE [LARGE SCALE GENOMIC DNA]</scope>
    <source>
        <strain evidence="2 3">RH-88</strain>
    </source>
</reference>
<comment type="caution">
    <text evidence="2">The sequence shown here is derived from an EMBL/GenBank/DDBJ whole genome shotgun (WGS) entry which is preliminary data.</text>
</comment>
<organism evidence="2 3">
    <name type="scientific">Toxoplasma gondii</name>
    <dbReference type="NCBI Taxonomy" id="5811"/>
    <lineage>
        <taxon>Eukaryota</taxon>
        <taxon>Sar</taxon>
        <taxon>Alveolata</taxon>
        <taxon>Apicomplexa</taxon>
        <taxon>Conoidasida</taxon>
        <taxon>Coccidia</taxon>
        <taxon>Eucoccidiorida</taxon>
        <taxon>Eimeriorina</taxon>
        <taxon>Sarcocystidae</taxon>
        <taxon>Toxoplasma</taxon>
    </lineage>
</organism>
<sequence>MRVGSRGLTMRWRQNTVQASEERRPLGVRFRSTTHGKQTPRRRPLAAFCFSGLFSDAPFFSVWTRGRSCRRRASLPVYTSGDQATAFCGAGFSFLCLSSSFLLFLSPLSVDRVQAANACVRFFLAVV</sequence>
<evidence type="ECO:0000313" key="3">
    <source>
        <dbReference type="Proteomes" id="UP000557509"/>
    </source>
</evidence>
<feature type="transmembrane region" description="Helical" evidence="1">
    <location>
        <begin position="45"/>
        <end position="64"/>
    </location>
</feature>
<keyword evidence="3" id="KW-1185">Reference proteome</keyword>
<protein>
    <recommendedName>
        <fullName evidence="4">Transmembrane protein</fullName>
    </recommendedName>
</protein>
<accession>A0A7J6KCV4</accession>
<proteinExistence type="predicted"/>
<keyword evidence="1" id="KW-0812">Transmembrane</keyword>
<gene>
    <name evidence="2" type="ORF">TGRH88_016160</name>
</gene>